<reference evidence="3" key="1">
    <citation type="journal article" date="2019" name="Int. J. Syst. Evol. Microbiol.">
        <title>The Global Catalogue of Microorganisms (GCM) 10K type strain sequencing project: providing services to taxonomists for standard genome sequencing and annotation.</title>
        <authorList>
            <consortium name="The Broad Institute Genomics Platform"/>
            <consortium name="The Broad Institute Genome Sequencing Center for Infectious Disease"/>
            <person name="Wu L."/>
            <person name="Ma J."/>
        </authorList>
    </citation>
    <scope>NUCLEOTIDE SEQUENCE [LARGE SCALE GENOMIC DNA]</scope>
    <source>
        <strain evidence="3">TBRC 1826</strain>
    </source>
</reference>
<proteinExistence type="predicted"/>
<dbReference type="Proteomes" id="UP001595847">
    <property type="component" value="Unassembled WGS sequence"/>
</dbReference>
<dbReference type="EMBL" id="JBHSBH010000012">
    <property type="protein sequence ID" value="MFC3997847.1"/>
    <property type="molecule type" value="Genomic_DNA"/>
</dbReference>
<accession>A0ABV8FPN4</accession>
<dbReference type="RefSeq" id="WP_378535176.1">
    <property type="nucleotide sequence ID" value="NZ_JBHSBH010000012.1"/>
</dbReference>
<keyword evidence="2" id="KW-0808">Transferase</keyword>
<evidence type="ECO:0000256" key="1">
    <source>
        <dbReference type="SAM" id="MobiDB-lite"/>
    </source>
</evidence>
<evidence type="ECO:0000313" key="3">
    <source>
        <dbReference type="Proteomes" id="UP001595847"/>
    </source>
</evidence>
<organism evidence="2 3">
    <name type="scientific">Nocardiopsis sediminis</name>
    <dbReference type="NCBI Taxonomy" id="1778267"/>
    <lineage>
        <taxon>Bacteria</taxon>
        <taxon>Bacillati</taxon>
        <taxon>Actinomycetota</taxon>
        <taxon>Actinomycetes</taxon>
        <taxon>Streptosporangiales</taxon>
        <taxon>Nocardiopsidaceae</taxon>
        <taxon>Nocardiopsis</taxon>
    </lineage>
</organism>
<dbReference type="Pfam" id="PF08843">
    <property type="entry name" value="AbiEii"/>
    <property type="match status" value="1"/>
</dbReference>
<keyword evidence="3" id="KW-1185">Reference proteome</keyword>
<feature type="compositionally biased region" description="Polar residues" evidence="1">
    <location>
        <begin position="317"/>
        <end position="328"/>
    </location>
</feature>
<evidence type="ECO:0000313" key="2">
    <source>
        <dbReference type="EMBL" id="MFC3997847.1"/>
    </source>
</evidence>
<protein>
    <submittedName>
        <fullName evidence="2">Nucleotidyl transferase AbiEii/AbiGii toxin family protein</fullName>
    </submittedName>
</protein>
<dbReference type="GO" id="GO:0016740">
    <property type="term" value="F:transferase activity"/>
    <property type="evidence" value="ECO:0007669"/>
    <property type="project" value="UniProtKB-KW"/>
</dbReference>
<feature type="region of interest" description="Disordered" evidence="1">
    <location>
        <begin position="308"/>
        <end position="367"/>
    </location>
</feature>
<name>A0ABV8FPN4_9ACTN</name>
<dbReference type="InterPro" id="IPR014942">
    <property type="entry name" value="AbiEii"/>
</dbReference>
<comment type="caution">
    <text evidence="2">The sequence shown here is derived from an EMBL/GenBank/DDBJ whole genome shotgun (WGS) entry which is preliminary data.</text>
</comment>
<sequence length="367" mass="40834">MADSLTPFRRALNERVRERARMRGTSPQDELRQWVLQRVMVRLFAAQPDLWIIKGGQIQLAHWADGRSTDDADVSATDEVPATVMAGRFNDAMGQDMGDHLRFVPAGGFDTSIMDTGRAARMLHTVYLGDKVLMEVQTDAALPDARPRWKPVKDVPFPEQIHASGAEGENPVLRMLDPHDVLLHKITGMHMMSRDGNPPFRVQDMVDTLFLADRLHLDGPDLHAILQKEVAYQHAEYGRLRMPADRFELPNPNWHEGYAAYAASTPGLAYKTLDTAVPAMQRFLDPLLGTEPPQADWNPDRKEWVARTAEGARGTAVRQSRTGLTSLDNPRGAGPDIRGYRGRASTTAASAQPAHDQDQGRRRGRGA</sequence>
<gene>
    <name evidence="2" type="ORF">ACFOVU_18070</name>
</gene>